<dbReference type="InterPro" id="IPR046955">
    <property type="entry name" value="PHR1-like"/>
</dbReference>
<feature type="region of interest" description="Disordered" evidence="1">
    <location>
        <begin position="66"/>
        <end position="93"/>
    </location>
</feature>
<dbReference type="InterPro" id="IPR025756">
    <property type="entry name" value="Myb_CC_LHEQLE"/>
</dbReference>
<accession>A0AAD5C937</accession>
<dbReference type="Proteomes" id="UP001206925">
    <property type="component" value="Unassembled WGS sequence"/>
</dbReference>
<gene>
    <name evidence="3" type="ORF">M8C21_005398</name>
</gene>
<evidence type="ECO:0000256" key="1">
    <source>
        <dbReference type="SAM" id="MobiDB-lite"/>
    </source>
</evidence>
<name>A0AAD5C937_AMBAR</name>
<evidence type="ECO:0000313" key="3">
    <source>
        <dbReference type="EMBL" id="KAI7736985.1"/>
    </source>
</evidence>
<keyword evidence="4" id="KW-1185">Reference proteome</keyword>
<feature type="domain" description="MYB-CC type transcription factor LHEQLE-containing" evidence="2">
    <location>
        <begin position="19"/>
        <end position="66"/>
    </location>
</feature>
<dbReference type="GO" id="GO:0003700">
    <property type="term" value="F:DNA-binding transcription factor activity"/>
    <property type="evidence" value="ECO:0007669"/>
    <property type="project" value="InterPro"/>
</dbReference>
<evidence type="ECO:0000313" key="4">
    <source>
        <dbReference type="Proteomes" id="UP001206925"/>
    </source>
</evidence>
<proteinExistence type="predicted"/>
<reference evidence="3" key="1">
    <citation type="submission" date="2022-06" db="EMBL/GenBank/DDBJ databases">
        <title>Uncovering the hologenomic basis of an extraordinary plant invasion.</title>
        <authorList>
            <person name="Bieker V.C."/>
            <person name="Martin M.D."/>
            <person name="Gilbert T."/>
            <person name="Hodgins K."/>
            <person name="Battlay P."/>
            <person name="Petersen B."/>
            <person name="Wilson J."/>
        </authorList>
    </citation>
    <scope>NUCLEOTIDE SEQUENCE</scope>
    <source>
        <strain evidence="3">AA19_3_7</strain>
        <tissue evidence="3">Leaf</tissue>
    </source>
</reference>
<sequence>MIGNHMSNSSVKPQANRNLQINEARQMQTEVQKRLHEQREVQRHLQLRIEAQGKYLEAILEMAQETAGRENLSEVGRSKPASKLSSSHHRHTP</sequence>
<dbReference type="AlphaFoldDB" id="A0AAD5C937"/>
<protein>
    <recommendedName>
        <fullName evidence="2">MYB-CC type transcription factor LHEQLE-containing domain-containing protein</fullName>
    </recommendedName>
</protein>
<dbReference type="PANTHER" id="PTHR31499">
    <property type="entry name" value="MYB FAMILY TRANSCRIPTION FACTOR PHL11"/>
    <property type="match status" value="1"/>
</dbReference>
<dbReference type="Pfam" id="PF14379">
    <property type="entry name" value="Myb_CC_LHEQLE"/>
    <property type="match status" value="1"/>
</dbReference>
<dbReference type="EMBL" id="JAMZMK010009150">
    <property type="protein sequence ID" value="KAI7736985.1"/>
    <property type="molecule type" value="Genomic_DNA"/>
</dbReference>
<organism evidence="3 4">
    <name type="scientific">Ambrosia artemisiifolia</name>
    <name type="common">Common ragweed</name>
    <dbReference type="NCBI Taxonomy" id="4212"/>
    <lineage>
        <taxon>Eukaryota</taxon>
        <taxon>Viridiplantae</taxon>
        <taxon>Streptophyta</taxon>
        <taxon>Embryophyta</taxon>
        <taxon>Tracheophyta</taxon>
        <taxon>Spermatophyta</taxon>
        <taxon>Magnoliopsida</taxon>
        <taxon>eudicotyledons</taxon>
        <taxon>Gunneridae</taxon>
        <taxon>Pentapetalae</taxon>
        <taxon>asterids</taxon>
        <taxon>campanulids</taxon>
        <taxon>Asterales</taxon>
        <taxon>Asteraceae</taxon>
        <taxon>Asteroideae</taxon>
        <taxon>Heliantheae alliance</taxon>
        <taxon>Heliantheae</taxon>
        <taxon>Ambrosia</taxon>
    </lineage>
</organism>
<comment type="caution">
    <text evidence="3">The sequence shown here is derived from an EMBL/GenBank/DDBJ whole genome shotgun (WGS) entry which is preliminary data.</text>
</comment>
<evidence type="ECO:0000259" key="2">
    <source>
        <dbReference type="Pfam" id="PF14379"/>
    </source>
</evidence>
<dbReference type="PANTHER" id="PTHR31499:SF2">
    <property type="entry name" value="MYB-RELATED PROTEIN 2"/>
    <property type="match status" value="1"/>
</dbReference>